<dbReference type="Proteomes" id="UP000683511">
    <property type="component" value="Chromosome"/>
</dbReference>
<feature type="domain" description="ATPase BadF/BadG/BcrA/BcrD type" evidence="1">
    <location>
        <begin position="5"/>
        <end position="310"/>
    </location>
</feature>
<dbReference type="InterPro" id="IPR002731">
    <property type="entry name" value="ATPase_BadF"/>
</dbReference>
<keyword evidence="3" id="KW-1185">Reference proteome</keyword>
<dbReference type="PANTHER" id="PTHR43190:SF3">
    <property type="entry name" value="N-ACETYL-D-GLUCOSAMINE KINASE"/>
    <property type="match status" value="1"/>
</dbReference>
<sequence length="317" mass="33613">MSYVLGIDGGGTKTVCILMDENRQVVGRGEAGASNYQTIGISNTINSINLAIQRAIAERKDLTIIGACLGLAGVSRPRDIEVIKDLLMDLQFYQNLPLNWQLKLDSIVICNDAFIALVGGLGHGTGIVAISGTGSIIFGRNHLGETKRVGGWGHILGDEGSAYQIAVSGMQAALKSYDGREISTSLVAGFQEHLGLANIEDLIEVVYRRGWGVKEIAALAAIVDSAAVNGDAIANRIIEDAVQDLVKATSTVIEAIFHDNEGCEIVTSGGVWQGKANMQGKFAGLIGEKFPQVQVISPKYEPAYGAALLALENIRCC</sequence>
<gene>
    <name evidence="2" type="ORF">B6N60_02924</name>
</gene>
<dbReference type="Pfam" id="PF01869">
    <property type="entry name" value="BcrAD_BadFG"/>
    <property type="match status" value="1"/>
</dbReference>
<accession>A0A975T8U3</accession>
<organism evidence="2 3">
    <name type="scientific">Richelia sinica FACHB-800</name>
    <dbReference type="NCBI Taxonomy" id="1357546"/>
    <lineage>
        <taxon>Bacteria</taxon>
        <taxon>Bacillati</taxon>
        <taxon>Cyanobacteriota</taxon>
        <taxon>Cyanophyceae</taxon>
        <taxon>Nostocales</taxon>
        <taxon>Nostocaceae</taxon>
        <taxon>Richelia</taxon>
    </lineage>
</organism>
<dbReference type="SUPFAM" id="SSF53067">
    <property type="entry name" value="Actin-like ATPase domain"/>
    <property type="match status" value="2"/>
</dbReference>
<evidence type="ECO:0000259" key="1">
    <source>
        <dbReference type="Pfam" id="PF01869"/>
    </source>
</evidence>
<dbReference type="Gene3D" id="3.30.420.40">
    <property type="match status" value="2"/>
</dbReference>
<proteinExistence type="predicted"/>
<evidence type="ECO:0000313" key="3">
    <source>
        <dbReference type="Proteomes" id="UP000683511"/>
    </source>
</evidence>
<dbReference type="PANTHER" id="PTHR43190">
    <property type="entry name" value="N-ACETYL-D-GLUCOSAMINE KINASE"/>
    <property type="match status" value="1"/>
</dbReference>
<reference evidence="2" key="1">
    <citation type="submission" date="2017-04" db="EMBL/GenBank/DDBJ databases">
        <title>Genome deletions in a multicellular cyanobacterial endosymbiont for morphological adaptation in marine diatoms.</title>
        <authorList>
            <person name="Wang Y."/>
            <person name="Gao H."/>
            <person name="Li R."/>
            <person name="Xu X."/>
        </authorList>
    </citation>
    <scope>NUCLEOTIDE SEQUENCE</scope>
    <source>
        <strain evidence="2">FACHB 800</strain>
    </source>
</reference>
<dbReference type="CDD" id="cd24007">
    <property type="entry name" value="ASKHA_NBD_eukNAGK-like"/>
    <property type="match status" value="1"/>
</dbReference>
<dbReference type="EMBL" id="CP021056">
    <property type="protein sequence ID" value="QXE24220.1"/>
    <property type="molecule type" value="Genomic_DNA"/>
</dbReference>
<evidence type="ECO:0000313" key="2">
    <source>
        <dbReference type="EMBL" id="QXE24220.1"/>
    </source>
</evidence>
<dbReference type="AlphaFoldDB" id="A0A975T8U3"/>
<protein>
    <recommendedName>
        <fullName evidence="1">ATPase BadF/BadG/BcrA/BcrD type domain-containing protein</fullName>
    </recommendedName>
</protein>
<dbReference type="KEGG" id="rsin:B6N60_02924"/>
<dbReference type="InterPro" id="IPR043129">
    <property type="entry name" value="ATPase_NBD"/>
</dbReference>
<dbReference type="InterPro" id="IPR052519">
    <property type="entry name" value="Euk-type_GlcNAc_Kinase"/>
</dbReference>
<dbReference type="RefSeq" id="WP_190607350.1">
    <property type="nucleotide sequence ID" value="NZ_CP021056.1"/>
</dbReference>
<name>A0A975T8U3_9NOST</name>